<proteinExistence type="predicted"/>
<dbReference type="RefSeq" id="WP_126820358.1">
    <property type="nucleotide sequence ID" value="NZ_PIPS01000004.1"/>
</dbReference>
<name>A0AA94JCK6_9GAMM</name>
<keyword evidence="2" id="KW-1185">Reference proteome</keyword>
<sequence>MKYLEIRRQAEIMIDRLIESSLSVRQFRPSTGTGANSKTYGSIKAVRETLAMKSVPYQDIYDSLLEKNSYHVMMVDGSLLSFQYTFNAGGEQLEKHRLTYFPSPKLPEYDQLYEEYLCDDIYIDAHDESLVKFPMRFDYDPVNARGIMHPASHMTLGQYTNCRVPVTMPVTPRKFILFIVRNFYFTAYKANKNLFDKSAPFVTPVTAITETERQISHFII</sequence>
<dbReference type="Proteomes" id="UP000286680">
    <property type="component" value="Unassembled WGS sequence"/>
</dbReference>
<evidence type="ECO:0000313" key="1">
    <source>
        <dbReference type="EMBL" id="RUO40303.1"/>
    </source>
</evidence>
<dbReference type="AlphaFoldDB" id="A0AA94JCK6"/>
<accession>A0AA94JCK6</accession>
<organism evidence="1 2">
    <name type="scientific">Idiomarina aquatica</name>
    <dbReference type="NCBI Taxonomy" id="1327752"/>
    <lineage>
        <taxon>Bacteria</taxon>
        <taxon>Pseudomonadati</taxon>
        <taxon>Pseudomonadota</taxon>
        <taxon>Gammaproteobacteria</taxon>
        <taxon>Alteromonadales</taxon>
        <taxon>Idiomarinaceae</taxon>
        <taxon>Idiomarina</taxon>
    </lineage>
</organism>
<dbReference type="InterPro" id="IPR018742">
    <property type="entry name" value="DUF2290"/>
</dbReference>
<protein>
    <submittedName>
        <fullName evidence="1">DUF2290 domain-containing protein</fullName>
    </submittedName>
</protein>
<evidence type="ECO:0000313" key="2">
    <source>
        <dbReference type="Proteomes" id="UP000286680"/>
    </source>
</evidence>
<gene>
    <name evidence="1" type="ORF">CWE23_11910</name>
</gene>
<dbReference type="Pfam" id="PF10053">
    <property type="entry name" value="DUF2290"/>
    <property type="match status" value="1"/>
</dbReference>
<dbReference type="EMBL" id="PIPS01000004">
    <property type="protein sequence ID" value="RUO40303.1"/>
    <property type="molecule type" value="Genomic_DNA"/>
</dbReference>
<reference evidence="2" key="1">
    <citation type="journal article" date="2018" name="Front. Microbiol.">
        <title>Genome-Based Analysis Reveals the Taxonomy and Diversity of the Family Idiomarinaceae.</title>
        <authorList>
            <person name="Liu Y."/>
            <person name="Lai Q."/>
            <person name="Shao Z."/>
        </authorList>
    </citation>
    <scope>NUCLEOTIDE SEQUENCE [LARGE SCALE GENOMIC DNA]</scope>
    <source>
        <strain evidence="2">SN-14</strain>
    </source>
</reference>
<comment type="caution">
    <text evidence="1">The sequence shown here is derived from an EMBL/GenBank/DDBJ whole genome shotgun (WGS) entry which is preliminary data.</text>
</comment>